<dbReference type="AlphaFoldDB" id="A0A7S4N1A3"/>
<feature type="transmembrane region" description="Helical" evidence="7">
    <location>
        <begin position="50"/>
        <end position="74"/>
    </location>
</feature>
<evidence type="ECO:0000256" key="5">
    <source>
        <dbReference type="ARBA" id="ARBA00022989"/>
    </source>
</evidence>
<evidence type="ECO:0000256" key="3">
    <source>
        <dbReference type="ARBA" id="ARBA00022692"/>
    </source>
</evidence>
<sequence length="233" mass="26278">MQKYKATLPLTRIYITMIGVVTLMGLVLGEELAQGVLALDPIRVMYGLELWRPFTAACFLGPPSIGWLMSAYYLFEYGSSLERAYGTAQHLVFLIWQIVLLTVLSAFFGQPFFAQPVITAMLHVLSRSMPKQKVKWLIFNVPYWSLPYGLMASDVLQAQSPMAALPHIMGILTGHFYFFYKFIWPKMGGEDWLTAPDFLSQWLDPNARSDSKKSVNAALKARKKGKGRKLGGK</sequence>
<keyword evidence="3 7" id="KW-0812">Transmembrane</keyword>
<reference evidence="9" key="1">
    <citation type="submission" date="2021-01" db="EMBL/GenBank/DDBJ databases">
        <authorList>
            <person name="Corre E."/>
            <person name="Pelletier E."/>
            <person name="Niang G."/>
            <person name="Scheremetjew M."/>
            <person name="Finn R."/>
            <person name="Kale V."/>
            <person name="Holt S."/>
            <person name="Cochrane G."/>
            <person name="Meng A."/>
            <person name="Brown T."/>
            <person name="Cohen L."/>
        </authorList>
    </citation>
    <scope>NUCLEOTIDE SEQUENCE</scope>
    <source>
        <strain evidence="9">Isolate 1302-5</strain>
    </source>
</reference>
<evidence type="ECO:0000256" key="8">
    <source>
        <dbReference type="SAM" id="MobiDB-lite"/>
    </source>
</evidence>
<comment type="similarity">
    <text evidence="2 7">Belongs to the derlin family.</text>
</comment>
<dbReference type="InterPro" id="IPR035952">
    <property type="entry name" value="Rhomboid-like_sf"/>
</dbReference>
<evidence type="ECO:0000256" key="4">
    <source>
        <dbReference type="ARBA" id="ARBA00022824"/>
    </source>
</evidence>
<evidence type="ECO:0000313" key="9">
    <source>
        <dbReference type="EMBL" id="CAE2258907.1"/>
    </source>
</evidence>
<proteinExistence type="inferred from homology"/>
<dbReference type="Pfam" id="PF04511">
    <property type="entry name" value="DER1"/>
    <property type="match status" value="1"/>
</dbReference>
<dbReference type="SUPFAM" id="SSF144091">
    <property type="entry name" value="Rhomboid-like"/>
    <property type="match status" value="1"/>
</dbReference>
<evidence type="ECO:0000256" key="7">
    <source>
        <dbReference type="RuleBase" id="RU363059"/>
    </source>
</evidence>
<dbReference type="GO" id="GO:0005789">
    <property type="term" value="C:endoplasmic reticulum membrane"/>
    <property type="evidence" value="ECO:0007669"/>
    <property type="project" value="UniProtKB-SubCell"/>
</dbReference>
<evidence type="ECO:0000256" key="6">
    <source>
        <dbReference type="ARBA" id="ARBA00023136"/>
    </source>
</evidence>
<comment type="subcellular location">
    <subcellularLocation>
        <location evidence="1 7">Endoplasmic reticulum membrane</location>
        <topology evidence="1 7">Multi-pass membrane protein</topology>
    </subcellularLocation>
</comment>
<protein>
    <recommendedName>
        <fullName evidence="7">Derlin</fullName>
    </recommendedName>
</protein>
<gene>
    <name evidence="9" type="ORF">OAUR00152_LOCUS25687</name>
</gene>
<keyword evidence="4 7" id="KW-0256">Endoplasmic reticulum</keyword>
<dbReference type="InterPro" id="IPR007599">
    <property type="entry name" value="DER1"/>
</dbReference>
<name>A0A7S4N1A3_9STRA</name>
<feature type="transmembrane region" description="Helical" evidence="7">
    <location>
        <begin position="94"/>
        <end position="113"/>
    </location>
</feature>
<dbReference type="GO" id="GO:0006950">
    <property type="term" value="P:response to stress"/>
    <property type="evidence" value="ECO:0007669"/>
    <property type="project" value="UniProtKB-ARBA"/>
</dbReference>
<dbReference type="EMBL" id="HBKQ01037221">
    <property type="protein sequence ID" value="CAE2258907.1"/>
    <property type="molecule type" value="Transcribed_RNA"/>
</dbReference>
<dbReference type="Gene3D" id="1.20.1540.10">
    <property type="entry name" value="Rhomboid-like"/>
    <property type="match status" value="1"/>
</dbReference>
<organism evidence="9">
    <name type="scientific">Odontella aurita</name>
    <dbReference type="NCBI Taxonomy" id="265563"/>
    <lineage>
        <taxon>Eukaryota</taxon>
        <taxon>Sar</taxon>
        <taxon>Stramenopiles</taxon>
        <taxon>Ochrophyta</taxon>
        <taxon>Bacillariophyta</taxon>
        <taxon>Mediophyceae</taxon>
        <taxon>Biddulphiophycidae</taxon>
        <taxon>Eupodiscales</taxon>
        <taxon>Odontellaceae</taxon>
        <taxon>Odontella</taxon>
    </lineage>
</organism>
<keyword evidence="5 7" id="KW-1133">Transmembrane helix</keyword>
<feature type="transmembrane region" description="Helical" evidence="7">
    <location>
        <begin position="12"/>
        <end position="29"/>
    </location>
</feature>
<evidence type="ECO:0000256" key="2">
    <source>
        <dbReference type="ARBA" id="ARBA00008917"/>
    </source>
</evidence>
<feature type="compositionally biased region" description="Basic residues" evidence="8">
    <location>
        <begin position="220"/>
        <end position="233"/>
    </location>
</feature>
<comment type="function">
    <text evidence="7">May be involved in the degradation of misfolded endoplasmic reticulum (ER) luminal proteins.</text>
</comment>
<evidence type="ECO:0000256" key="1">
    <source>
        <dbReference type="ARBA" id="ARBA00004477"/>
    </source>
</evidence>
<accession>A0A7S4N1A3</accession>
<feature type="transmembrane region" description="Helical" evidence="7">
    <location>
        <begin position="163"/>
        <end position="180"/>
    </location>
</feature>
<dbReference type="PANTHER" id="PTHR11009">
    <property type="entry name" value="DER1-LIKE PROTEIN, DERLIN"/>
    <property type="match status" value="1"/>
</dbReference>
<feature type="region of interest" description="Disordered" evidence="8">
    <location>
        <begin position="207"/>
        <end position="233"/>
    </location>
</feature>
<keyword evidence="6 7" id="KW-0472">Membrane</keyword>